<dbReference type="Pfam" id="PF05768">
    <property type="entry name" value="Glrx-like"/>
    <property type="match status" value="1"/>
</dbReference>
<dbReference type="RefSeq" id="WP_076348567.1">
    <property type="nucleotide sequence ID" value="NZ_CP019082.1"/>
</dbReference>
<name>A0A1U7CU47_9BACT</name>
<dbReference type="AlphaFoldDB" id="A0A1U7CU47"/>
<protein>
    <recommendedName>
        <fullName evidence="3">Glutaredoxin domain-containing protein</fullName>
    </recommendedName>
</protein>
<evidence type="ECO:0000313" key="2">
    <source>
        <dbReference type="Proteomes" id="UP000186309"/>
    </source>
</evidence>
<gene>
    <name evidence="1" type="ORF">BSF38_03998</name>
</gene>
<evidence type="ECO:0000313" key="1">
    <source>
        <dbReference type="EMBL" id="APW62452.1"/>
    </source>
</evidence>
<dbReference type="InterPro" id="IPR036249">
    <property type="entry name" value="Thioredoxin-like_sf"/>
</dbReference>
<organism evidence="1 2">
    <name type="scientific">Paludisphaera borealis</name>
    <dbReference type="NCBI Taxonomy" id="1387353"/>
    <lineage>
        <taxon>Bacteria</taxon>
        <taxon>Pseudomonadati</taxon>
        <taxon>Planctomycetota</taxon>
        <taxon>Planctomycetia</taxon>
        <taxon>Isosphaerales</taxon>
        <taxon>Isosphaeraceae</taxon>
        <taxon>Paludisphaera</taxon>
    </lineage>
</organism>
<dbReference type="SUPFAM" id="SSF52833">
    <property type="entry name" value="Thioredoxin-like"/>
    <property type="match status" value="1"/>
</dbReference>
<dbReference type="EMBL" id="CP019082">
    <property type="protein sequence ID" value="APW62452.1"/>
    <property type="molecule type" value="Genomic_DNA"/>
</dbReference>
<dbReference type="KEGG" id="pbor:BSF38_03998"/>
<dbReference type="STRING" id="1387353.BSF38_03998"/>
<dbReference type="OrthoDB" id="32865at2"/>
<sequence length="102" mass="11553">MTSLLRRIFGRKPTAEHLTFTVYTRKQCGCCHKAIDVLEGFRKRYGFRIETVDVDDDPELVAKYDTEVPVVAVDGKVRFRGQVNPALLERLLVAEAARDAAE</sequence>
<dbReference type="Gene3D" id="3.40.30.10">
    <property type="entry name" value="Glutaredoxin"/>
    <property type="match status" value="1"/>
</dbReference>
<evidence type="ECO:0008006" key="3">
    <source>
        <dbReference type="Google" id="ProtNLM"/>
    </source>
</evidence>
<reference evidence="2" key="1">
    <citation type="submission" date="2016-12" db="EMBL/GenBank/DDBJ databases">
        <title>Comparative genomics of four Isosphaeraceae planctomycetes: a common pool of plasmids and glycoside hydrolase genes.</title>
        <authorList>
            <person name="Ivanova A."/>
        </authorList>
    </citation>
    <scope>NUCLEOTIDE SEQUENCE [LARGE SCALE GENOMIC DNA]</scope>
    <source>
        <strain evidence="2">PX4</strain>
    </source>
</reference>
<keyword evidence="2" id="KW-1185">Reference proteome</keyword>
<dbReference type="Proteomes" id="UP000186309">
    <property type="component" value="Chromosome"/>
</dbReference>
<proteinExistence type="predicted"/>
<dbReference type="InterPro" id="IPR008554">
    <property type="entry name" value="Glutaredoxin-like"/>
</dbReference>
<accession>A0A1U7CU47</accession>